<dbReference type="Gene3D" id="3.10.350.10">
    <property type="entry name" value="LysM domain"/>
    <property type="match status" value="1"/>
</dbReference>
<evidence type="ECO:0000313" key="4">
    <source>
        <dbReference type="Proteomes" id="UP000001514"/>
    </source>
</evidence>
<organism evidence="4">
    <name type="scientific">Selaginella moellendorffii</name>
    <name type="common">Spikemoss</name>
    <dbReference type="NCBI Taxonomy" id="88036"/>
    <lineage>
        <taxon>Eukaryota</taxon>
        <taxon>Viridiplantae</taxon>
        <taxon>Streptophyta</taxon>
        <taxon>Embryophyta</taxon>
        <taxon>Tracheophyta</taxon>
        <taxon>Lycopodiopsida</taxon>
        <taxon>Selaginellales</taxon>
        <taxon>Selaginellaceae</taxon>
        <taxon>Selaginella</taxon>
    </lineage>
</organism>
<feature type="signal peptide" evidence="1">
    <location>
        <begin position="1"/>
        <end position="21"/>
    </location>
</feature>
<dbReference type="HOGENOM" id="CLU_047073_3_0_1"/>
<dbReference type="SMART" id="SM00257">
    <property type="entry name" value="LysM"/>
    <property type="match status" value="2"/>
</dbReference>
<dbReference type="PANTHER" id="PTHR33734">
    <property type="entry name" value="LYSM DOMAIN-CONTAINING GPI-ANCHORED PROTEIN 2"/>
    <property type="match status" value="1"/>
</dbReference>
<accession>D8S9C0</accession>
<reference evidence="3 4" key="1">
    <citation type="journal article" date="2011" name="Science">
        <title>The Selaginella genome identifies genetic changes associated with the evolution of vascular plants.</title>
        <authorList>
            <person name="Banks J.A."/>
            <person name="Nishiyama T."/>
            <person name="Hasebe M."/>
            <person name="Bowman J.L."/>
            <person name="Gribskov M."/>
            <person name="dePamphilis C."/>
            <person name="Albert V.A."/>
            <person name="Aono N."/>
            <person name="Aoyama T."/>
            <person name="Ambrose B.A."/>
            <person name="Ashton N.W."/>
            <person name="Axtell M.J."/>
            <person name="Barker E."/>
            <person name="Barker M.S."/>
            <person name="Bennetzen J.L."/>
            <person name="Bonawitz N.D."/>
            <person name="Chapple C."/>
            <person name="Cheng C."/>
            <person name="Correa L.G."/>
            <person name="Dacre M."/>
            <person name="DeBarry J."/>
            <person name="Dreyer I."/>
            <person name="Elias M."/>
            <person name="Engstrom E.M."/>
            <person name="Estelle M."/>
            <person name="Feng L."/>
            <person name="Finet C."/>
            <person name="Floyd S.K."/>
            <person name="Frommer W.B."/>
            <person name="Fujita T."/>
            <person name="Gramzow L."/>
            <person name="Gutensohn M."/>
            <person name="Harholt J."/>
            <person name="Hattori M."/>
            <person name="Heyl A."/>
            <person name="Hirai T."/>
            <person name="Hiwatashi Y."/>
            <person name="Ishikawa M."/>
            <person name="Iwata M."/>
            <person name="Karol K.G."/>
            <person name="Koehler B."/>
            <person name="Kolukisaoglu U."/>
            <person name="Kubo M."/>
            <person name="Kurata T."/>
            <person name="Lalonde S."/>
            <person name="Li K."/>
            <person name="Li Y."/>
            <person name="Litt A."/>
            <person name="Lyons E."/>
            <person name="Manning G."/>
            <person name="Maruyama T."/>
            <person name="Michael T.P."/>
            <person name="Mikami K."/>
            <person name="Miyazaki S."/>
            <person name="Morinaga S."/>
            <person name="Murata T."/>
            <person name="Mueller-Roeber B."/>
            <person name="Nelson D.R."/>
            <person name="Obara M."/>
            <person name="Oguri Y."/>
            <person name="Olmstead R.G."/>
            <person name="Onodera N."/>
            <person name="Petersen B.L."/>
            <person name="Pils B."/>
            <person name="Prigge M."/>
            <person name="Rensing S.A."/>
            <person name="Riano-Pachon D.M."/>
            <person name="Roberts A.W."/>
            <person name="Sato Y."/>
            <person name="Scheller H.V."/>
            <person name="Schulz B."/>
            <person name="Schulz C."/>
            <person name="Shakirov E.V."/>
            <person name="Shibagaki N."/>
            <person name="Shinohara N."/>
            <person name="Shippen D.E."/>
            <person name="Soerensen I."/>
            <person name="Sotooka R."/>
            <person name="Sugimoto N."/>
            <person name="Sugita M."/>
            <person name="Sumikawa N."/>
            <person name="Tanurdzic M."/>
            <person name="Theissen G."/>
            <person name="Ulvskov P."/>
            <person name="Wakazuki S."/>
            <person name="Weng J.K."/>
            <person name="Willats W.W."/>
            <person name="Wipf D."/>
            <person name="Wolf P.G."/>
            <person name="Yang L."/>
            <person name="Zimmer A.D."/>
            <person name="Zhu Q."/>
            <person name="Mitros T."/>
            <person name="Hellsten U."/>
            <person name="Loque D."/>
            <person name="Otillar R."/>
            <person name="Salamov A."/>
            <person name="Schmutz J."/>
            <person name="Shapiro H."/>
            <person name="Lindquist E."/>
            <person name="Lucas S."/>
            <person name="Rokhsar D."/>
            <person name="Grigoriev I.V."/>
        </authorList>
    </citation>
    <scope>NUCLEOTIDE SEQUENCE [LARGE SCALE GENOMIC DNA]</scope>
</reference>
<proteinExistence type="predicted"/>
<dbReference type="Pfam" id="PF01476">
    <property type="entry name" value="LysM"/>
    <property type="match status" value="1"/>
</dbReference>
<dbReference type="OMA" id="AVSCSTM"/>
<dbReference type="InterPro" id="IPR036779">
    <property type="entry name" value="LysM_dom_sf"/>
</dbReference>
<dbReference type="Proteomes" id="UP000001514">
    <property type="component" value="Unassembled WGS sequence"/>
</dbReference>
<dbReference type="PROSITE" id="PS51782">
    <property type="entry name" value="LYSM"/>
    <property type="match status" value="1"/>
</dbReference>
<keyword evidence="1" id="KW-0732">Signal</keyword>
<dbReference type="AlphaFoldDB" id="D8S9C0"/>
<name>D8S9C0_SELML</name>
<feature type="domain" description="LysM" evidence="2">
    <location>
        <begin position="182"/>
        <end position="226"/>
    </location>
</feature>
<sequence>MENAFAVMAILASVFWSTAVSKFYIESCSGEDKCKSLLGYRIVADTRISNVVAMFGVTTDEILGSNNYEVAIPEPDDVIIQAQELLRIPVSCACSNGIRRTDSIVYSVRQEGETLFSISNEVFGGMVTPLQIFQANSNDPGGDLSERGLNSSTEVAIGKRLLIPFPCACNAGNFKGIPAMFVSYMVQRGESTFEIASLFDSSVSSVVELNGMQKGSSLAAGDVLEVPIPGKAVDYGLMVPNGTYTITADRCVQCSCNYPRLDCTPAPSSSGFPCPAPRCAGSNLKIGEFTTKASLQGCQVTSCSYNGFHDSVIFTGYIKRSSLNIDL</sequence>
<feature type="chain" id="PRO_5003122513" description="LysM domain-containing protein" evidence="1">
    <location>
        <begin position="22"/>
        <end position="327"/>
    </location>
</feature>
<dbReference type="InParanoid" id="D8S9C0"/>
<gene>
    <name evidence="3" type="ORF">SELMODRAFT_111811</name>
</gene>
<dbReference type="KEGG" id="smo:SELMODRAFT_111811"/>
<dbReference type="SUPFAM" id="SSF54106">
    <property type="entry name" value="LysM domain"/>
    <property type="match status" value="1"/>
</dbReference>
<evidence type="ECO:0000313" key="3">
    <source>
        <dbReference type="EMBL" id="EFJ18788.1"/>
    </source>
</evidence>
<dbReference type="PANTHER" id="PTHR33734:SF35">
    <property type="entry name" value="LYSM DOMAIN-CONTAINING GPI-ANCHORED PROTEIN 1"/>
    <property type="match status" value="1"/>
</dbReference>
<dbReference type="eggNOG" id="ENOG502QWAT">
    <property type="taxonomic scope" value="Eukaryota"/>
</dbReference>
<dbReference type="Gramene" id="EFJ18788">
    <property type="protein sequence ID" value="EFJ18788"/>
    <property type="gene ID" value="SELMODRAFT_111811"/>
</dbReference>
<protein>
    <recommendedName>
        <fullName evidence="2">LysM domain-containing protein</fullName>
    </recommendedName>
</protein>
<evidence type="ECO:0000256" key="1">
    <source>
        <dbReference type="SAM" id="SignalP"/>
    </source>
</evidence>
<evidence type="ECO:0000259" key="2">
    <source>
        <dbReference type="PROSITE" id="PS51782"/>
    </source>
</evidence>
<dbReference type="EMBL" id="GL377608">
    <property type="protein sequence ID" value="EFJ18788.1"/>
    <property type="molecule type" value="Genomic_DNA"/>
</dbReference>
<keyword evidence="4" id="KW-1185">Reference proteome</keyword>
<dbReference type="InterPro" id="IPR018392">
    <property type="entry name" value="LysM"/>
</dbReference>